<dbReference type="OrthoDB" id="9806494at2"/>
<evidence type="ECO:0008006" key="3">
    <source>
        <dbReference type="Google" id="ProtNLM"/>
    </source>
</evidence>
<reference evidence="1 2" key="1">
    <citation type="submission" date="2013-02" db="EMBL/GenBank/DDBJ databases">
        <authorList>
            <person name="Fiebig A."/>
            <person name="Goeker M."/>
            <person name="Klenk H.-P.P."/>
        </authorList>
    </citation>
    <scope>NUCLEOTIDE SEQUENCE [LARGE SCALE GENOMIC DNA]</scope>
    <source>
        <strain evidence="1 2">DSM 19309</strain>
    </source>
</reference>
<dbReference type="SUPFAM" id="SSF160379">
    <property type="entry name" value="SP0830-like"/>
    <property type="match status" value="1"/>
</dbReference>
<comment type="caution">
    <text evidence="1">The sequence shown here is derived from an EMBL/GenBank/DDBJ whole genome shotgun (WGS) entry which is preliminary data.</text>
</comment>
<proteinExistence type="predicted"/>
<dbReference type="InterPro" id="IPR012545">
    <property type="entry name" value="DUF1697"/>
</dbReference>
<dbReference type="STRING" id="442562.Rumeso_00253"/>
<dbReference type="PIRSF" id="PIRSF008502">
    <property type="entry name" value="UCP008502"/>
    <property type="match status" value="1"/>
</dbReference>
<dbReference type="Gene3D" id="3.30.70.1280">
    <property type="entry name" value="SP0830-like domains"/>
    <property type="match status" value="1"/>
</dbReference>
<dbReference type="Proteomes" id="UP000019666">
    <property type="component" value="Unassembled WGS sequence"/>
</dbReference>
<protein>
    <recommendedName>
        <fullName evidence="3">DUF1697 domain-containing protein</fullName>
    </recommendedName>
</protein>
<evidence type="ECO:0000313" key="2">
    <source>
        <dbReference type="Proteomes" id="UP000019666"/>
    </source>
</evidence>
<dbReference type="Pfam" id="PF08002">
    <property type="entry name" value="DUF1697"/>
    <property type="match status" value="1"/>
</dbReference>
<sequence>MTAYVALLRAVNVGGTGALAMEDLRALCQQAGFRDPRTYIASGNVLFDSDAPESEVKATLAARLRAHTGRDVGVLLRTAEEMTTVLAANPFPQANPKHTVAVILDAPPPPDALASMTGRAEEDAALGLREIYVSYGPTMGRSRLRIPAAESGTARNMNTVAKLAALLAARAG</sequence>
<gene>
    <name evidence="1" type="ORF">Rumeso_00253</name>
</gene>
<evidence type="ECO:0000313" key="1">
    <source>
        <dbReference type="EMBL" id="EYD78160.1"/>
    </source>
</evidence>
<dbReference type="PATRIC" id="fig|442562.3.peg.253"/>
<accession>A0A017HV12</accession>
<dbReference type="AlphaFoldDB" id="A0A017HV12"/>
<dbReference type="HOGENOM" id="CLU_106303_2_0_5"/>
<keyword evidence="2" id="KW-1185">Reference proteome</keyword>
<name>A0A017HV12_9RHOB</name>
<organism evidence="1 2">
    <name type="scientific">Rubellimicrobium mesophilum DSM 19309</name>
    <dbReference type="NCBI Taxonomy" id="442562"/>
    <lineage>
        <taxon>Bacteria</taxon>
        <taxon>Pseudomonadati</taxon>
        <taxon>Pseudomonadota</taxon>
        <taxon>Alphaproteobacteria</taxon>
        <taxon>Rhodobacterales</taxon>
        <taxon>Roseobacteraceae</taxon>
        <taxon>Rubellimicrobium</taxon>
    </lineage>
</organism>
<dbReference type="PANTHER" id="PTHR36439:SF1">
    <property type="entry name" value="DUF1697 DOMAIN-CONTAINING PROTEIN"/>
    <property type="match status" value="1"/>
</dbReference>
<dbReference type="PANTHER" id="PTHR36439">
    <property type="entry name" value="BLL4334 PROTEIN"/>
    <property type="match status" value="1"/>
</dbReference>
<dbReference type="EMBL" id="AOSK01000009">
    <property type="protein sequence ID" value="EYD78160.1"/>
    <property type="molecule type" value="Genomic_DNA"/>
</dbReference>
<dbReference type="RefSeq" id="WP_037281448.1">
    <property type="nucleotide sequence ID" value="NZ_KK088587.1"/>
</dbReference>